<evidence type="ECO:0000256" key="3">
    <source>
        <dbReference type="ARBA" id="ARBA00023163"/>
    </source>
</evidence>
<keyword evidence="2 4" id="KW-0238">DNA-binding</keyword>
<dbReference type="GO" id="GO:0000976">
    <property type="term" value="F:transcription cis-regulatory region binding"/>
    <property type="evidence" value="ECO:0007669"/>
    <property type="project" value="TreeGrafter"/>
</dbReference>
<evidence type="ECO:0000256" key="2">
    <source>
        <dbReference type="ARBA" id="ARBA00023125"/>
    </source>
</evidence>
<dbReference type="Proteomes" id="UP000216063">
    <property type="component" value="Unassembled WGS sequence"/>
</dbReference>
<evidence type="ECO:0000313" key="7">
    <source>
        <dbReference type="Proteomes" id="UP000216063"/>
    </source>
</evidence>
<dbReference type="GO" id="GO:0003700">
    <property type="term" value="F:DNA-binding transcription factor activity"/>
    <property type="evidence" value="ECO:0007669"/>
    <property type="project" value="TreeGrafter"/>
</dbReference>
<reference evidence="6 7" key="1">
    <citation type="submission" date="2017-07" db="EMBL/GenBank/DDBJ databases">
        <title>The new phylogeny of genus Mycobacterium.</title>
        <authorList>
            <person name="Tortoli E."/>
            <person name="Trovato A."/>
            <person name="Cirillo D.M."/>
        </authorList>
    </citation>
    <scope>NUCLEOTIDE SEQUENCE [LARGE SCALE GENOMIC DNA]</scope>
    <source>
        <strain evidence="6 7">ATCC 33027</strain>
    </source>
</reference>
<dbReference type="PANTHER" id="PTHR30055:SF234">
    <property type="entry name" value="HTH-TYPE TRANSCRIPTIONAL REGULATOR BETI"/>
    <property type="match status" value="1"/>
</dbReference>
<dbReference type="EMBL" id="NOZR01000025">
    <property type="protein sequence ID" value="OYN75851.1"/>
    <property type="molecule type" value="Genomic_DNA"/>
</dbReference>
<dbReference type="PANTHER" id="PTHR30055">
    <property type="entry name" value="HTH-TYPE TRANSCRIPTIONAL REGULATOR RUTR"/>
    <property type="match status" value="1"/>
</dbReference>
<evidence type="ECO:0000313" key="6">
    <source>
        <dbReference type="EMBL" id="OYN75851.1"/>
    </source>
</evidence>
<dbReference type="Pfam" id="PF00440">
    <property type="entry name" value="TetR_N"/>
    <property type="match status" value="1"/>
</dbReference>
<dbReference type="PROSITE" id="PS50977">
    <property type="entry name" value="HTH_TETR_2"/>
    <property type="match status" value="1"/>
</dbReference>
<keyword evidence="1" id="KW-0805">Transcription regulation</keyword>
<dbReference type="Gene3D" id="1.10.357.10">
    <property type="entry name" value="Tetracycline Repressor, domain 2"/>
    <property type="match status" value="1"/>
</dbReference>
<dbReference type="OrthoDB" id="4621457at2"/>
<proteinExistence type="predicted"/>
<evidence type="ECO:0000259" key="5">
    <source>
        <dbReference type="PROSITE" id="PS50977"/>
    </source>
</evidence>
<evidence type="ECO:0000256" key="1">
    <source>
        <dbReference type="ARBA" id="ARBA00023015"/>
    </source>
</evidence>
<organism evidence="6 7">
    <name type="scientific">Mycolicibacterium sphagni</name>
    <dbReference type="NCBI Taxonomy" id="1786"/>
    <lineage>
        <taxon>Bacteria</taxon>
        <taxon>Bacillati</taxon>
        <taxon>Actinomycetota</taxon>
        <taxon>Actinomycetes</taxon>
        <taxon>Mycobacteriales</taxon>
        <taxon>Mycobacteriaceae</taxon>
        <taxon>Mycolicibacterium</taxon>
    </lineage>
</organism>
<dbReference type="RefSeq" id="WP_094483563.1">
    <property type="nucleotide sequence ID" value="NZ_NOZR01000025.1"/>
</dbReference>
<dbReference type="InterPro" id="IPR001647">
    <property type="entry name" value="HTH_TetR"/>
</dbReference>
<comment type="caution">
    <text evidence="6">The sequence shown here is derived from an EMBL/GenBank/DDBJ whole genome shotgun (WGS) entry which is preliminary data.</text>
</comment>
<evidence type="ECO:0000256" key="4">
    <source>
        <dbReference type="PROSITE-ProRule" id="PRU00335"/>
    </source>
</evidence>
<keyword evidence="7" id="KW-1185">Reference proteome</keyword>
<feature type="domain" description="HTH tetR-type" evidence="5">
    <location>
        <begin position="4"/>
        <end position="64"/>
    </location>
</feature>
<keyword evidence="3" id="KW-0804">Transcription</keyword>
<sequence length="200" mass="21510">MTPEFDRGTVIDTALKFFLSRGFGPTTLDDIAEAGGIPVETLGAAFPTKESVVLDVVDDMLAAVVRHLADGEQDEDLVDALSRAHKEMLGEIIAGTGAVPLERMQQMGLLAMASPAVAELSATRRKQTLTPALADHYGMKRDDPLIIRTITVWSAVVAGTYAAGIGDFADVEPDADLRDTKRMTRRLNHAFEHITGRGGH</sequence>
<dbReference type="InterPro" id="IPR009057">
    <property type="entry name" value="Homeodomain-like_sf"/>
</dbReference>
<protein>
    <recommendedName>
        <fullName evidence="5">HTH tetR-type domain-containing protein</fullName>
    </recommendedName>
</protein>
<dbReference type="InterPro" id="IPR050109">
    <property type="entry name" value="HTH-type_TetR-like_transc_reg"/>
</dbReference>
<gene>
    <name evidence="6" type="ORF">CG716_23625</name>
</gene>
<dbReference type="SUPFAM" id="SSF46689">
    <property type="entry name" value="Homeodomain-like"/>
    <property type="match status" value="1"/>
</dbReference>
<accession>A0A255DB43</accession>
<feature type="DNA-binding region" description="H-T-H motif" evidence="4">
    <location>
        <begin position="27"/>
        <end position="46"/>
    </location>
</feature>
<name>A0A255DB43_9MYCO</name>
<dbReference type="AlphaFoldDB" id="A0A255DB43"/>